<dbReference type="Pfam" id="PF01926">
    <property type="entry name" value="MMR_HSR1"/>
    <property type="match status" value="1"/>
</dbReference>
<feature type="compositionally biased region" description="Acidic residues" evidence="6">
    <location>
        <begin position="481"/>
        <end position="499"/>
    </location>
</feature>
<keyword evidence="3" id="KW-0175">Coiled coil</keyword>
<dbReference type="PRINTS" id="PR00326">
    <property type="entry name" value="GTP1OBG"/>
</dbReference>
<gene>
    <name evidence="8" type="ORF">PCOS0759_LOCUS8290</name>
</gene>
<dbReference type="InterPro" id="IPR050755">
    <property type="entry name" value="TRAFAC_YlqF/YawG_RiboMat"/>
</dbReference>
<evidence type="ECO:0000256" key="6">
    <source>
        <dbReference type="SAM" id="MobiDB-lite"/>
    </source>
</evidence>
<evidence type="ECO:0000256" key="2">
    <source>
        <dbReference type="ARBA" id="ARBA00022741"/>
    </source>
</evidence>
<dbReference type="PANTHER" id="PTHR11089">
    <property type="entry name" value="GTP-BINDING PROTEIN-RELATED"/>
    <property type="match status" value="1"/>
</dbReference>
<dbReference type="Gene3D" id="1.10.1580.10">
    <property type="match status" value="1"/>
</dbReference>
<evidence type="ECO:0000313" key="8">
    <source>
        <dbReference type="EMBL" id="CAD9085036.1"/>
    </source>
</evidence>
<accession>A0A7S1KT83</accession>
<organism evidence="8">
    <name type="scientific">Percolomonas cosmopolitus</name>
    <dbReference type="NCBI Taxonomy" id="63605"/>
    <lineage>
        <taxon>Eukaryota</taxon>
        <taxon>Discoba</taxon>
        <taxon>Heterolobosea</taxon>
        <taxon>Tetramitia</taxon>
        <taxon>Eutetramitia</taxon>
        <taxon>Percolomonadidae</taxon>
        <taxon>Percolomonas</taxon>
    </lineage>
</organism>
<evidence type="ECO:0000256" key="3">
    <source>
        <dbReference type="ARBA" id="ARBA00023054"/>
    </source>
</evidence>
<dbReference type="Gene3D" id="3.40.50.300">
    <property type="entry name" value="P-loop containing nucleotide triphosphate hydrolases"/>
    <property type="match status" value="1"/>
</dbReference>
<dbReference type="GO" id="GO:0051239">
    <property type="term" value="P:regulation of multicellular organismal process"/>
    <property type="evidence" value="ECO:0007669"/>
    <property type="project" value="UniProtKB-ARBA"/>
</dbReference>
<dbReference type="EMBL" id="HBGD01010094">
    <property type="protein sequence ID" value="CAD9085036.1"/>
    <property type="molecule type" value="Transcribed_RNA"/>
</dbReference>
<dbReference type="AlphaFoldDB" id="A0A7S1KT83"/>
<feature type="region of interest" description="Disordered" evidence="6">
    <location>
        <begin position="1"/>
        <end position="23"/>
    </location>
</feature>
<dbReference type="InterPro" id="IPR023179">
    <property type="entry name" value="GTP-bd_ortho_bundle_sf"/>
</dbReference>
<name>A0A7S1KT83_9EUKA</name>
<dbReference type="FunFam" id="1.10.1580.10:FF:000002">
    <property type="entry name" value="Guanine nucleotide-binding protein-like 3 (nucleolar)-like"/>
    <property type="match status" value="1"/>
</dbReference>
<protein>
    <recommendedName>
        <fullName evidence="7">CP-type G domain-containing protein</fullName>
    </recommendedName>
</protein>
<proteinExistence type="predicted"/>
<dbReference type="PANTHER" id="PTHR11089:SF30">
    <property type="entry name" value="GUANINE NUCLEOTIDE-BINDING PROTEIN-LIKE 3 HOMOLOG"/>
    <property type="match status" value="1"/>
</dbReference>
<keyword evidence="4" id="KW-0342">GTP-binding</keyword>
<dbReference type="FunFam" id="3.40.50.300:FF:000571">
    <property type="entry name" value="Guanine nucleotide-binding protein-like NSN1"/>
    <property type="match status" value="1"/>
</dbReference>
<sequence length="499" mass="56884">MAKQGLAKNPKKRKSKKLTLRMQNKIHRKRLDKTRKIKKLAKKKGFSGRKVTKDPGIPNLWPYKQRMLEKLHKKLDDEEMHHMEEVSPFPPGMNPSPSDAGALANLRSQAQQREVEFEAEQTILQDKATHDEWGVPLKKAALSNSSKKAYYREFKKVVEAADVILEVLDARDPEGCRARDIEKNILTQYPNKKIVLVLNKIDLVPQEVIKQWLVNLRTEFPTVAFKCSTQKGQRSNLGKTEEDTLSFRNTGSCLGSDQLVKLLKNYCRSEDVKKSITVGIVGYPNVGKSSLINSLRRSKVTGVGAKPGYTTSMQQVKLDRDISLLDCPGIVFSENDLTSEVILRNSVSVEKIEDPVHPVRLILDRCKVERLSARYKIPVCYNTEDFLREIANQRGKLKKRGIPDVNQAARIVLKDWNSGKIPFFTLPPKKDMFGEVQNSTIEWGVDDDETLKHIPQMKDRMEEEFIPMLAGLKLNDKADTMQDDSDDEEEDVEIEEESD</sequence>
<evidence type="ECO:0000256" key="4">
    <source>
        <dbReference type="ARBA" id="ARBA00023134"/>
    </source>
</evidence>
<dbReference type="Pfam" id="PF08701">
    <property type="entry name" value="GN3L_Grn1"/>
    <property type="match status" value="1"/>
</dbReference>
<dbReference type="InterPro" id="IPR027417">
    <property type="entry name" value="P-loop_NTPase"/>
</dbReference>
<evidence type="ECO:0000256" key="5">
    <source>
        <dbReference type="ARBA" id="ARBA00023242"/>
    </source>
</evidence>
<dbReference type="PROSITE" id="PS51721">
    <property type="entry name" value="G_CP"/>
    <property type="match status" value="1"/>
</dbReference>
<dbReference type="SUPFAM" id="SSF52540">
    <property type="entry name" value="P-loop containing nucleoside triphosphate hydrolases"/>
    <property type="match status" value="1"/>
</dbReference>
<dbReference type="GO" id="GO:0050793">
    <property type="term" value="P:regulation of developmental process"/>
    <property type="evidence" value="ECO:0007669"/>
    <property type="project" value="UniProtKB-ARBA"/>
</dbReference>
<dbReference type="InterPro" id="IPR030378">
    <property type="entry name" value="G_CP_dom"/>
</dbReference>
<evidence type="ECO:0000256" key="1">
    <source>
        <dbReference type="ARBA" id="ARBA00004604"/>
    </source>
</evidence>
<keyword evidence="2" id="KW-0547">Nucleotide-binding</keyword>
<feature type="compositionally biased region" description="Basic residues" evidence="6">
    <location>
        <begin position="9"/>
        <end position="23"/>
    </location>
</feature>
<feature type="domain" description="CP-type G" evidence="7">
    <location>
        <begin position="151"/>
        <end position="333"/>
    </location>
</feature>
<dbReference type="InterPro" id="IPR014813">
    <property type="entry name" value="Gnl3_N_dom"/>
</dbReference>
<keyword evidence="5" id="KW-0539">Nucleus</keyword>
<comment type="subcellular location">
    <subcellularLocation>
        <location evidence="1">Nucleus</location>
        <location evidence="1">Nucleolus</location>
    </subcellularLocation>
</comment>
<reference evidence="8" key="1">
    <citation type="submission" date="2021-01" db="EMBL/GenBank/DDBJ databases">
        <authorList>
            <person name="Corre E."/>
            <person name="Pelletier E."/>
            <person name="Niang G."/>
            <person name="Scheremetjew M."/>
            <person name="Finn R."/>
            <person name="Kale V."/>
            <person name="Holt S."/>
            <person name="Cochrane G."/>
            <person name="Meng A."/>
            <person name="Brown T."/>
            <person name="Cohen L."/>
        </authorList>
    </citation>
    <scope>NUCLEOTIDE SEQUENCE</scope>
    <source>
        <strain evidence="8">WS</strain>
    </source>
</reference>
<evidence type="ECO:0000259" key="7">
    <source>
        <dbReference type="PROSITE" id="PS51721"/>
    </source>
</evidence>
<dbReference type="GO" id="GO:0005525">
    <property type="term" value="F:GTP binding"/>
    <property type="evidence" value="ECO:0007669"/>
    <property type="project" value="UniProtKB-KW"/>
</dbReference>
<dbReference type="InterPro" id="IPR006073">
    <property type="entry name" value="GTP-bd"/>
</dbReference>
<feature type="region of interest" description="Disordered" evidence="6">
    <location>
        <begin position="473"/>
        <end position="499"/>
    </location>
</feature>
<dbReference type="GO" id="GO:0005730">
    <property type="term" value="C:nucleolus"/>
    <property type="evidence" value="ECO:0007669"/>
    <property type="project" value="UniProtKB-SubCell"/>
</dbReference>
<dbReference type="CDD" id="cd04178">
    <property type="entry name" value="Nucleostemin_like"/>
    <property type="match status" value="1"/>
</dbReference>